<dbReference type="InterPro" id="IPR014349">
    <property type="entry name" value="Rieske_Fe-S_prot"/>
</dbReference>
<proteinExistence type="predicted"/>
<evidence type="ECO:0000256" key="8">
    <source>
        <dbReference type="ARBA" id="ARBA00029586"/>
    </source>
</evidence>
<evidence type="ECO:0000313" key="12">
    <source>
        <dbReference type="EMBL" id="MFC5288006.1"/>
    </source>
</evidence>
<evidence type="ECO:0000256" key="10">
    <source>
        <dbReference type="SAM" id="SignalP"/>
    </source>
</evidence>
<gene>
    <name evidence="12" type="ORF">ACFPM7_13175</name>
</gene>
<evidence type="ECO:0000256" key="6">
    <source>
        <dbReference type="ARBA" id="ARBA00023014"/>
    </source>
</evidence>
<evidence type="ECO:0000256" key="1">
    <source>
        <dbReference type="ARBA" id="ARBA00002494"/>
    </source>
</evidence>
<dbReference type="PROSITE" id="PS51296">
    <property type="entry name" value="RIESKE"/>
    <property type="match status" value="1"/>
</dbReference>
<keyword evidence="4" id="KW-0479">Metal-binding</keyword>
<accession>A0ABW0EQ43</accession>
<evidence type="ECO:0000256" key="3">
    <source>
        <dbReference type="ARBA" id="ARBA00022714"/>
    </source>
</evidence>
<dbReference type="RefSeq" id="WP_378247533.1">
    <property type="nucleotide sequence ID" value="NZ_JBHSKF010000005.1"/>
</dbReference>
<comment type="function">
    <text evidence="1">Iron-sulfur subunit of the cytochrome bc1 complex, an essential component of the respiratory electron transport chain required for ATP synthesis. The bc1 complex catalyzes the oxidation of menaquinol and the reduction of cytochrome c in the respiratory chain. The bc1 complex operates through a Q-cycle mechanism that couples electron transfer to generation of the proton gradient that drives ATP synthesis.</text>
</comment>
<keyword evidence="6" id="KW-0411">Iron-sulfur</keyword>
<name>A0ABW0EQ43_9PSEU</name>
<keyword evidence="5" id="KW-0408">Iron</keyword>
<keyword evidence="7" id="KW-1015">Disulfide bond</keyword>
<reference evidence="13" key="1">
    <citation type="journal article" date="2019" name="Int. J. Syst. Evol. Microbiol.">
        <title>The Global Catalogue of Microorganisms (GCM) 10K type strain sequencing project: providing services to taxonomists for standard genome sequencing and annotation.</title>
        <authorList>
            <consortium name="The Broad Institute Genomics Platform"/>
            <consortium name="The Broad Institute Genome Sequencing Center for Infectious Disease"/>
            <person name="Wu L."/>
            <person name="Ma J."/>
        </authorList>
    </citation>
    <scope>NUCLEOTIDE SEQUENCE [LARGE SCALE GENOMIC DNA]</scope>
    <source>
        <strain evidence="13">CCUG 59778</strain>
    </source>
</reference>
<organism evidence="12 13">
    <name type="scientific">Actinokineospora guangxiensis</name>
    <dbReference type="NCBI Taxonomy" id="1490288"/>
    <lineage>
        <taxon>Bacteria</taxon>
        <taxon>Bacillati</taxon>
        <taxon>Actinomycetota</taxon>
        <taxon>Actinomycetes</taxon>
        <taxon>Pseudonocardiales</taxon>
        <taxon>Pseudonocardiaceae</taxon>
        <taxon>Actinokineospora</taxon>
    </lineage>
</organism>
<keyword evidence="10" id="KW-0732">Signal</keyword>
<feature type="signal peptide" evidence="10">
    <location>
        <begin position="1"/>
        <end position="34"/>
    </location>
</feature>
<evidence type="ECO:0000256" key="2">
    <source>
        <dbReference type="ARBA" id="ARBA00015816"/>
    </source>
</evidence>
<dbReference type="SUPFAM" id="SSF50022">
    <property type="entry name" value="ISP domain"/>
    <property type="match status" value="1"/>
</dbReference>
<dbReference type="PANTHER" id="PTHR10134">
    <property type="entry name" value="CYTOCHROME B-C1 COMPLEX SUBUNIT RIESKE, MITOCHONDRIAL"/>
    <property type="match status" value="1"/>
</dbReference>
<feature type="compositionally biased region" description="Low complexity" evidence="9">
    <location>
        <begin position="40"/>
        <end position="49"/>
    </location>
</feature>
<dbReference type="EMBL" id="JBHSKF010000005">
    <property type="protein sequence ID" value="MFC5288006.1"/>
    <property type="molecule type" value="Genomic_DNA"/>
</dbReference>
<feature type="region of interest" description="Disordered" evidence="9">
    <location>
        <begin position="39"/>
        <end position="63"/>
    </location>
</feature>
<evidence type="ECO:0000259" key="11">
    <source>
        <dbReference type="PROSITE" id="PS51296"/>
    </source>
</evidence>
<evidence type="ECO:0000313" key="13">
    <source>
        <dbReference type="Proteomes" id="UP001596157"/>
    </source>
</evidence>
<dbReference type="InterPro" id="IPR017941">
    <property type="entry name" value="Rieske_2Fe-2S"/>
</dbReference>
<evidence type="ECO:0000256" key="7">
    <source>
        <dbReference type="ARBA" id="ARBA00023157"/>
    </source>
</evidence>
<protein>
    <recommendedName>
        <fullName evidence="2">Cytochrome bc1 complex Rieske iron-sulfur subunit</fullName>
    </recommendedName>
    <alternativeName>
        <fullName evidence="8">Cytochrome bc1 reductase complex subunit QcrA</fullName>
    </alternativeName>
</protein>
<sequence>MTADPTTTADTTTRSRRQVLCGLMVALIAPGALAACSTETPAPGGTPTTTGGGGGGATPAPGGALAAVADIPDGGGVLVEGPDTQILLVRTGEEVKAFNPACPHQGTIVNPPADGAILCPNHGSTFDPASGAVTRGPATAGLQEIPVKVEGGNVTLA</sequence>
<dbReference type="Proteomes" id="UP001596157">
    <property type="component" value="Unassembled WGS sequence"/>
</dbReference>
<evidence type="ECO:0000256" key="5">
    <source>
        <dbReference type="ARBA" id="ARBA00023004"/>
    </source>
</evidence>
<dbReference type="Pfam" id="PF00355">
    <property type="entry name" value="Rieske"/>
    <property type="match status" value="1"/>
</dbReference>
<keyword evidence="13" id="KW-1185">Reference proteome</keyword>
<evidence type="ECO:0000256" key="4">
    <source>
        <dbReference type="ARBA" id="ARBA00022723"/>
    </source>
</evidence>
<dbReference type="Gene3D" id="2.102.10.10">
    <property type="entry name" value="Rieske [2Fe-2S] iron-sulphur domain"/>
    <property type="match status" value="1"/>
</dbReference>
<feature type="chain" id="PRO_5046674492" description="Cytochrome bc1 complex Rieske iron-sulfur subunit" evidence="10">
    <location>
        <begin position="35"/>
        <end position="157"/>
    </location>
</feature>
<comment type="caution">
    <text evidence="12">The sequence shown here is derived from an EMBL/GenBank/DDBJ whole genome shotgun (WGS) entry which is preliminary data.</text>
</comment>
<dbReference type="InterPro" id="IPR036922">
    <property type="entry name" value="Rieske_2Fe-2S_sf"/>
</dbReference>
<keyword evidence="3" id="KW-0001">2Fe-2S</keyword>
<feature type="domain" description="Rieske" evidence="11">
    <location>
        <begin position="63"/>
        <end position="156"/>
    </location>
</feature>
<evidence type="ECO:0000256" key="9">
    <source>
        <dbReference type="SAM" id="MobiDB-lite"/>
    </source>
</evidence>
<dbReference type="CDD" id="cd03467">
    <property type="entry name" value="Rieske"/>
    <property type="match status" value="1"/>
</dbReference>